<comment type="caution">
    <text evidence="2">The sequence shown here is derived from an EMBL/GenBank/DDBJ whole genome shotgun (WGS) entry which is preliminary data.</text>
</comment>
<protein>
    <recommendedName>
        <fullName evidence="4">Superoxide dismutase copper/zinc binding domain-containing protein</fullName>
    </recommendedName>
</protein>
<dbReference type="STRING" id="133385.A0A2T9YV67"/>
<keyword evidence="1" id="KW-0732">Signal</keyword>
<proteinExistence type="predicted"/>
<dbReference type="GO" id="GO:0006801">
    <property type="term" value="P:superoxide metabolic process"/>
    <property type="evidence" value="ECO:0007669"/>
    <property type="project" value="InterPro"/>
</dbReference>
<evidence type="ECO:0000313" key="2">
    <source>
        <dbReference type="EMBL" id="PVU96240.1"/>
    </source>
</evidence>
<accession>A0A2T9YV67</accession>
<reference evidence="2 3" key="1">
    <citation type="journal article" date="2018" name="MBio">
        <title>Comparative Genomics Reveals the Core Gene Toolbox for the Fungus-Insect Symbiosis.</title>
        <authorList>
            <person name="Wang Y."/>
            <person name="Stata M."/>
            <person name="Wang W."/>
            <person name="Stajich J.E."/>
            <person name="White M.M."/>
            <person name="Moncalvo J.M."/>
        </authorList>
    </citation>
    <scope>NUCLEOTIDE SEQUENCE [LARGE SCALE GENOMIC DNA]</scope>
    <source>
        <strain evidence="2 3">SWE-8-4</strain>
    </source>
</reference>
<dbReference type="OrthoDB" id="10476778at2759"/>
<feature type="signal peptide" evidence="1">
    <location>
        <begin position="1"/>
        <end position="19"/>
    </location>
</feature>
<gene>
    <name evidence="2" type="ORF">BB561_001305</name>
</gene>
<name>A0A2T9YV67_9FUNG</name>
<dbReference type="AlphaFoldDB" id="A0A2T9YV67"/>
<evidence type="ECO:0000256" key="1">
    <source>
        <dbReference type="SAM" id="SignalP"/>
    </source>
</evidence>
<evidence type="ECO:0008006" key="4">
    <source>
        <dbReference type="Google" id="ProtNLM"/>
    </source>
</evidence>
<evidence type="ECO:0000313" key="3">
    <source>
        <dbReference type="Proteomes" id="UP000245383"/>
    </source>
</evidence>
<feature type="chain" id="PRO_5015736623" description="Superoxide dismutase copper/zinc binding domain-containing protein" evidence="1">
    <location>
        <begin position="20"/>
        <end position="202"/>
    </location>
</feature>
<dbReference type="InterPro" id="IPR036423">
    <property type="entry name" value="SOD-like_Cu/Zn_dom_sf"/>
</dbReference>
<organism evidence="2 3">
    <name type="scientific">Smittium simulii</name>
    <dbReference type="NCBI Taxonomy" id="133385"/>
    <lineage>
        <taxon>Eukaryota</taxon>
        <taxon>Fungi</taxon>
        <taxon>Fungi incertae sedis</taxon>
        <taxon>Zoopagomycota</taxon>
        <taxon>Kickxellomycotina</taxon>
        <taxon>Harpellomycetes</taxon>
        <taxon>Harpellales</taxon>
        <taxon>Legeriomycetaceae</taxon>
        <taxon>Smittium</taxon>
    </lineage>
</organism>
<dbReference type="EMBL" id="MBFR01000037">
    <property type="protein sequence ID" value="PVU96240.1"/>
    <property type="molecule type" value="Genomic_DNA"/>
</dbReference>
<sequence>MQKSFITVCAALFFAAVSGQTSLIGKRGRSRFESSTIKGMVDFRVIAQQMPLIFPAPVEKAPNSTPMDVQITIDGLIPGFRYRYYIAPTPIAQDDGRCASVTNYLLPDSSRIPQAPNVISYRCDPNDVVGTCAYGDLSGINGLASVNLRGETFKKTFRLDYLQYGTGQSGNFDIIGKAFVVRGVLGDSVACGNIYVLNKCPS</sequence>
<dbReference type="Proteomes" id="UP000245383">
    <property type="component" value="Unassembled WGS sequence"/>
</dbReference>
<dbReference type="GO" id="GO:0046872">
    <property type="term" value="F:metal ion binding"/>
    <property type="evidence" value="ECO:0007669"/>
    <property type="project" value="InterPro"/>
</dbReference>
<dbReference type="SUPFAM" id="SSF49329">
    <property type="entry name" value="Cu,Zn superoxide dismutase-like"/>
    <property type="match status" value="1"/>
</dbReference>
<keyword evidence="3" id="KW-1185">Reference proteome</keyword>
<dbReference type="Gene3D" id="2.60.40.200">
    <property type="entry name" value="Superoxide dismutase, copper/zinc binding domain"/>
    <property type="match status" value="1"/>
</dbReference>